<comment type="caution">
    <text evidence="1">The sequence shown here is derived from an EMBL/GenBank/DDBJ whole genome shotgun (WGS) entry which is preliminary data.</text>
</comment>
<evidence type="ECO:0000313" key="2">
    <source>
        <dbReference type="Proteomes" id="UP001165068"/>
    </source>
</evidence>
<name>A0ABQ5NF99_9MICO</name>
<sequence length="317" mass="33836">MSKAESRPGPNVLLSLADNPDSTSVCSSWIGPILALGTRLARKVDDFNGRQLIVAISVPSREYAAALIGSGWNLGRPPAQVTTDPFTVLRAALPLGNYRAVNANHVISGRFQGLSGKVVRDKLRVDVTLAGHWVVDMLEAVAATGKDDPAERMPRPHIGSIGRMTGVDRNWAQRLVAPAADLAIVGTKSWISDDLEAVLARGDDPDGDSLATLLLPRTEKSATWFSRIYSSSGFADQLPLPDDVILTILDGQGAIRYLNDVLSPIVVCVFDRSVADESAAEQVVQLRNSRGEPIALSTQLGWVPPAGVEALGFTVTL</sequence>
<reference evidence="1" key="1">
    <citation type="submission" date="2022-08" db="EMBL/GenBank/DDBJ databases">
        <title>Draft genome sequence of Microbacterium arabinogalactanolyticum JCM 9171.</title>
        <authorList>
            <person name="Fujita K."/>
            <person name="Ishiwata A."/>
            <person name="Fushinobu S."/>
        </authorList>
    </citation>
    <scope>NUCLEOTIDE SEQUENCE</scope>
    <source>
        <strain evidence="1">JCM 9171</strain>
    </source>
</reference>
<accession>A0ABQ5NF99</accession>
<keyword evidence="2" id="KW-1185">Reference proteome</keyword>
<evidence type="ECO:0000313" key="1">
    <source>
        <dbReference type="EMBL" id="GLC84133.1"/>
    </source>
</evidence>
<proteinExistence type="predicted"/>
<dbReference type="Proteomes" id="UP001165068">
    <property type="component" value="Unassembled WGS sequence"/>
</dbReference>
<organism evidence="1 2">
    <name type="scientific">Microbacterium arabinogalactanolyticum</name>
    <dbReference type="NCBI Taxonomy" id="69365"/>
    <lineage>
        <taxon>Bacteria</taxon>
        <taxon>Bacillati</taxon>
        <taxon>Actinomycetota</taxon>
        <taxon>Actinomycetes</taxon>
        <taxon>Micrococcales</taxon>
        <taxon>Microbacteriaceae</taxon>
        <taxon>Microbacterium</taxon>
    </lineage>
</organism>
<gene>
    <name evidence="1" type="ORF">MIAR_07210</name>
</gene>
<dbReference type="EMBL" id="BRZC01000003">
    <property type="protein sequence ID" value="GLC84133.1"/>
    <property type="molecule type" value="Genomic_DNA"/>
</dbReference>
<protein>
    <submittedName>
        <fullName evidence="1">Uncharacterized protein</fullName>
    </submittedName>
</protein>